<dbReference type="PANTHER" id="PTHR12901">
    <property type="entry name" value="SPERM PROTEIN HOMOLOG"/>
    <property type="match status" value="1"/>
</dbReference>
<dbReference type="EMBL" id="MAJD01000001">
    <property type="protein sequence ID" value="OBX38322.1"/>
    <property type="molecule type" value="Genomic_DNA"/>
</dbReference>
<evidence type="ECO:0000313" key="4">
    <source>
        <dbReference type="EMBL" id="OBX38322.1"/>
    </source>
</evidence>
<evidence type="ECO:0000259" key="3">
    <source>
        <dbReference type="Pfam" id="PF03364"/>
    </source>
</evidence>
<dbReference type="Proteomes" id="UP000092504">
    <property type="component" value="Unassembled WGS sequence"/>
</dbReference>
<feature type="domain" description="Coenzyme Q-binding protein COQ10 START" evidence="3">
    <location>
        <begin position="25"/>
        <end position="148"/>
    </location>
</feature>
<dbReference type="CDD" id="cd07813">
    <property type="entry name" value="COQ10p_like"/>
    <property type="match status" value="1"/>
</dbReference>
<dbReference type="GO" id="GO:0048039">
    <property type="term" value="F:ubiquinone binding"/>
    <property type="evidence" value="ECO:0007669"/>
    <property type="project" value="InterPro"/>
</dbReference>
<sequence>MIRLGLLEVSGEVNANGQSFRPGAAHPQQMFDLVNDFERYPEFLPGCRRARLLERDAEHLVGEMTLGRAGIEQSFTTRNDLQEPERIDLSLVNGPFKRLRGRWLFMPMGEDTCKVSLEMEFEFANRLLGMAFGKLFQQVAGQLVEAFTRRADELYGR</sequence>
<proteinExistence type="inferred from homology"/>
<dbReference type="PATRIC" id="fig|2746.7.peg.2787"/>
<dbReference type="PANTHER" id="PTHR12901:SF10">
    <property type="entry name" value="COENZYME Q-BINDING PROTEIN COQ10, MITOCHONDRIAL"/>
    <property type="match status" value="1"/>
</dbReference>
<dbReference type="Pfam" id="PF03364">
    <property type="entry name" value="Polyketide_cyc"/>
    <property type="match status" value="1"/>
</dbReference>
<keyword evidence="2" id="KW-1277">Toxin-antitoxin system</keyword>
<dbReference type="InterPro" id="IPR005031">
    <property type="entry name" value="COQ10_START"/>
</dbReference>
<reference evidence="4 5" key="1">
    <citation type="submission" date="2016-06" db="EMBL/GenBank/DDBJ databases">
        <title>Genome sequence of halotolerant plant growth promoting strain of Halomonas elongata HEK1 isolated from salterns of Rann of Kutch, Gujarat, India.</title>
        <authorList>
            <person name="Gaba S."/>
            <person name="Singh R.N."/>
            <person name="Abrol S."/>
            <person name="Kaushik R."/>
            <person name="Saxena A.K."/>
        </authorList>
    </citation>
    <scope>NUCLEOTIDE SEQUENCE [LARGE SCALE GENOMIC DNA]</scope>
    <source>
        <strain evidence="4 5">HEK1</strain>
    </source>
</reference>
<dbReference type="AlphaFoldDB" id="A0A1B8P7X4"/>
<dbReference type="InterPro" id="IPR023393">
    <property type="entry name" value="START-like_dom_sf"/>
</dbReference>
<protein>
    <submittedName>
        <fullName evidence="4">Persistence and stress-resistance toxin PasT</fullName>
    </submittedName>
</protein>
<comment type="similarity">
    <text evidence="1">Belongs to the ribosome association toxin RatA family.</text>
</comment>
<evidence type="ECO:0000313" key="5">
    <source>
        <dbReference type="Proteomes" id="UP000092504"/>
    </source>
</evidence>
<accession>A0A1B8P7X4</accession>
<dbReference type="SUPFAM" id="SSF55961">
    <property type="entry name" value="Bet v1-like"/>
    <property type="match status" value="1"/>
</dbReference>
<gene>
    <name evidence="4" type="primary">pasT</name>
    <name evidence="4" type="ORF">A8U91_02720</name>
</gene>
<name>A0A1B8P7X4_HALEL</name>
<dbReference type="InterPro" id="IPR044996">
    <property type="entry name" value="COQ10-like"/>
</dbReference>
<comment type="caution">
    <text evidence="4">The sequence shown here is derived from an EMBL/GenBank/DDBJ whole genome shotgun (WGS) entry which is preliminary data.</text>
</comment>
<dbReference type="Gene3D" id="3.30.530.20">
    <property type="match status" value="1"/>
</dbReference>
<organism evidence="4 5">
    <name type="scientific">Halomonas elongata</name>
    <dbReference type="NCBI Taxonomy" id="2746"/>
    <lineage>
        <taxon>Bacteria</taxon>
        <taxon>Pseudomonadati</taxon>
        <taxon>Pseudomonadota</taxon>
        <taxon>Gammaproteobacteria</taxon>
        <taxon>Oceanospirillales</taxon>
        <taxon>Halomonadaceae</taxon>
        <taxon>Halomonas</taxon>
    </lineage>
</organism>
<dbReference type="GO" id="GO:0045333">
    <property type="term" value="P:cellular respiration"/>
    <property type="evidence" value="ECO:0007669"/>
    <property type="project" value="InterPro"/>
</dbReference>
<evidence type="ECO:0000256" key="1">
    <source>
        <dbReference type="ARBA" id="ARBA00008918"/>
    </source>
</evidence>
<evidence type="ECO:0000256" key="2">
    <source>
        <dbReference type="ARBA" id="ARBA00022649"/>
    </source>
</evidence>